<dbReference type="InterPro" id="IPR043160">
    <property type="entry name" value="Dynein_C_barrel"/>
</dbReference>
<gene>
    <name evidence="5" type="ORF">ECRASSUSDP1_LOCUS22438</name>
</gene>
<comment type="caution">
    <text evidence="5">The sequence shown here is derived from an EMBL/GenBank/DDBJ whole genome shotgun (WGS) entry which is preliminary data.</text>
</comment>
<feature type="domain" description="Dynein heavy chain C-terminal" evidence="4">
    <location>
        <begin position="563"/>
        <end position="938"/>
    </location>
</feature>
<dbReference type="AlphaFoldDB" id="A0AAD1XY93"/>
<proteinExistence type="predicted"/>
<dbReference type="InterPro" id="IPR041658">
    <property type="entry name" value="AAA_lid_11"/>
</dbReference>
<evidence type="ECO:0000313" key="5">
    <source>
        <dbReference type="EMBL" id="CAI2380994.1"/>
    </source>
</evidence>
<dbReference type="Gene3D" id="1.20.1270.280">
    <property type="match status" value="1"/>
</dbReference>
<feature type="compositionally biased region" description="Acidic residues" evidence="1">
    <location>
        <begin position="21"/>
        <end position="33"/>
    </location>
</feature>
<feature type="compositionally biased region" description="Basic and acidic residues" evidence="1">
    <location>
        <begin position="125"/>
        <end position="137"/>
    </location>
</feature>
<evidence type="ECO:0000313" key="6">
    <source>
        <dbReference type="Proteomes" id="UP001295684"/>
    </source>
</evidence>
<accession>A0AAD1XY93</accession>
<evidence type="ECO:0008006" key="7">
    <source>
        <dbReference type="Google" id="ProtNLM"/>
    </source>
</evidence>
<dbReference type="Gene3D" id="1.10.8.720">
    <property type="entry name" value="Region D6 of dynein motor"/>
    <property type="match status" value="1"/>
</dbReference>
<dbReference type="PANTHER" id="PTHR22878:SF68">
    <property type="entry name" value="DYNEIN HEAVY CHAIN 6, AXONEMAL-LIKE"/>
    <property type="match status" value="1"/>
</dbReference>
<dbReference type="GO" id="GO:0051959">
    <property type="term" value="F:dynein light intermediate chain binding"/>
    <property type="evidence" value="ECO:0007669"/>
    <property type="project" value="InterPro"/>
</dbReference>
<feature type="compositionally biased region" description="Low complexity" evidence="1">
    <location>
        <begin position="799"/>
        <end position="815"/>
    </location>
</feature>
<reference evidence="5" key="1">
    <citation type="submission" date="2023-07" db="EMBL/GenBank/DDBJ databases">
        <authorList>
            <consortium name="AG Swart"/>
            <person name="Singh M."/>
            <person name="Singh A."/>
            <person name="Seah K."/>
            <person name="Emmerich C."/>
        </authorList>
    </citation>
    <scope>NUCLEOTIDE SEQUENCE</scope>
    <source>
        <strain evidence="5">DP1</strain>
    </source>
</reference>
<dbReference type="InterPro" id="IPR026983">
    <property type="entry name" value="DHC"/>
</dbReference>
<keyword evidence="6" id="KW-1185">Reference proteome</keyword>
<dbReference type="GO" id="GO:0007018">
    <property type="term" value="P:microtubule-based movement"/>
    <property type="evidence" value="ECO:0007669"/>
    <property type="project" value="InterPro"/>
</dbReference>
<dbReference type="InterPro" id="IPR042219">
    <property type="entry name" value="AAA_lid_11_sf"/>
</dbReference>
<feature type="domain" description="Dynein heavy chain region D6 P-loop" evidence="2">
    <location>
        <begin position="271"/>
        <end position="384"/>
    </location>
</feature>
<protein>
    <recommendedName>
        <fullName evidence="7">Dynein heavy chain</fullName>
    </recommendedName>
</protein>
<dbReference type="Gene3D" id="3.10.490.20">
    <property type="match status" value="1"/>
</dbReference>
<feature type="compositionally biased region" description="Acidic residues" evidence="1">
    <location>
        <begin position="138"/>
        <end position="151"/>
    </location>
</feature>
<dbReference type="Gene3D" id="3.40.50.300">
    <property type="entry name" value="P-loop containing nucleotide triphosphate hydrolases"/>
    <property type="match status" value="1"/>
</dbReference>
<dbReference type="Proteomes" id="UP001295684">
    <property type="component" value="Unassembled WGS sequence"/>
</dbReference>
<sequence>MRKNEMKLTLNEDSISSKESEEQELSQENGESEESNKTDKERYDKVSILCPFVTEEMFASLLSLSKIHPFDNPHIIDHMINEPESWVNFYEKCGGGNVDLPGPYISMDVEVEQLKRDEEIRIQQQEKEEEVKEIKEEQDLDSIFNADDDSGDDKIFAEEDDSDDQEEELNMSAADDKRIKRKDTKDFKPDSLLQGLDDYTEFKYGSIRFQKEQVVKKQQVFKYLLRLCVVRCLRPDKVVPEIMRFCGNVLDPRFNSPPEHNLLKFYYETECTKPILFILSSNVNTLNELQIIKAKLNINVRIRYLPLGNTIDDKVKDLILDGTKNGDWILLENLHLVTDWLLLLEKLIQQLDKDKVHQNFRLWMSSIPVNYFPVSFLQNCQKITLQPAKGIKQNAIKLLNSVPDNVLEVCKKNQDSYKKLLFSLCVFHATAIERKKFGPIGWNRPYEFADTDFFISLSQLQTCISSYDEIPFGLAQYLIGKLNYGGRITFDQDEDAFMALLGSFIGPHVIEKDFKKISNNTYYPIPDQYSLTHYKSYLRKYPDVDRPDIFGLDENATIIKSQTEAKTLLEKVYELEFASKNLIKDNKEEENDDIIVSKYTAIKDKMHKIITELPELLDEEQCRKKFPISYQECLNTLLLKEAQRYNLLLQVIYVSLKNTLKALEGIAHINDILDSIYSDITYGKVPSSWLKYCYPTFDSLSTFLSNLQDRISFYKGWIDWGHPQNFWLPGLFDQKSFITTLLQQKARKDNIYFSTLALEFTPLELNANIPDPPKPKINNEKEKEIAKPMRQMDEEDSASDLSSSSILSKNQSSKLSKIEEERDDSDEDGEGNDKQKELYIHGLYIECAQWDYDDECIIEAKSRILNYIMPAFSIKVITKDEYAKKYKNDKYFETPLFKISLREAINLDGECFVMYVPLKISEGTDPSFWLKRSTALFCQMNM</sequence>
<feature type="region of interest" description="Disordered" evidence="1">
    <location>
        <begin position="125"/>
        <end position="175"/>
    </location>
</feature>
<organism evidence="5 6">
    <name type="scientific">Euplotes crassus</name>
    <dbReference type="NCBI Taxonomy" id="5936"/>
    <lineage>
        <taxon>Eukaryota</taxon>
        <taxon>Sar</taxon>
        <taxon>Alveolata</taxon>
        <taxon>Ciliophora</taxon>
        <taxon>Intramacronucleata</taxon>
        <taxon>Spirotrichea</taxon>
        <taxon>Hypotrichia</taxon>
        <taxon>Euplotida</taxon>
        <taxon>Euplotidae</taxon>
        <taxon>Moneuplotes</taxon>
    </lineage>
</organism>
<feature type="region of interest" description="Disordered" evidence="1">
    <location>
        <begin position="788"/>
        <end position="833"/>
    </location>
</feature>
<feature type="compositionally biased region" description="Acidic residues" evidence="1">
    <location>
        <begin position="158"/>
        <end position="169"/>
    </location>
</feature>
<dbReference type="GO" id="GO:0030286">
    <property type="term" value="C:dynein complex"/>
    <property type="evidence" value="ECO:0007669"/>
    <property type="project" value="InterPro"/>
</dbReference>
<feature type="domain" description="Dynein heavy chain AAA lid" evidence="3">
    <location>
        <begin position="417"/>
        <end position="556"/>
    </location>
</feature>
<feature type="region of interest" description="Disordered" evidence="1">
    <location>
        <begin position="1"/>
        <end position="41"/>
    </location>
</feature>
<dbReference type="InterPro" id="IPR041228">
    <property type="entry name" value="Dynein_C"/>
</dbReference>
<dbReference type="InterPro" id="IPR004273">
    <property type="entry name" value="Dynein_heavy_D6_P-loop"/>
</dbReference>
<dbReference type="InterPro" id="IPR027417">
    <property type="entry name" value="P-loop_NTPase"/>
</dbReference>
<evidence type="ECO:0000259" key="3">
    <source>
        <dbReference type="Pfam" id="PF18198"/>
    </source>
</evidence>
<dbReference type="EMBL" id="CAMPGE010023010">
    <property type="protein sequence ID" value="CAI2380994.1"/>
    <property type="molecule type" value="Genomic_DNA"/>
</dbReference>
<feature type="compositionally biased region" description="Acidic residues" evidence="1">
    <location>
        <begin position="821"/>
        <end position="830"/>
    </location>
</feature>
<dbReference type="GO" id="GO:0008569">
    <property type="term" value="F:minus-end-directed microtubule motor activity"/>
    <property type="evidence" value="ECO:0007669"/>
    <property type="project" value="InterPro"/>
</dbReference>
<evidence type="ECO:0000256" key="1">
    <source>
        <dbReference type="SAM" id="MobiDB-lite"/>
    </source>
</evidence>
<dbReference type="GO" id="GO:0045505">
    <property type="term" value="F:dynein intermediate chain binding"/>
    <property type="evidence" value="ECO:0007669"/>
    <property type="project" value="InterPro"/>
</dbReference>
<dbReference type="Pfam" id="PF18198">
    <property type="entry name" value="AAA_lid_11"/>
    <property type="match status" value="1"/>
</dbReference>
<evidence type="ECO:0000259" key="2">
    <source>
        <dbReference type="Pfam" id="PF03028"/>
    </source>
</evidence>
<dbReference type="PANTHER" id="PTHR22878">
    <property type="entry name" value="DYNEIN HEAVY CHAIN 6, AXONEMAL-LIKE-RELATED"/>
    <property type="match status" value="1"/>
</dbReference>
<dbReference type="Pfam" id="PF18199">
    <property type="entry name" value="Dynein_C"/>
    <property type="match status" value="1"/>
</dbReference>
<name>A0AAD1XY93_EUPCR</name>
<evidence type="ECO:0000259" key="4">
    <source>
        <dbReference type="Pfam" id="PF18199"/>
    </source>
</evidence>
<dbReference type="Pfam" id="PF03028">
    <property type="entry name" value="Dynein_heavy"/>
    <property type="match status" value="1"/>
</dbReference>